<feature type="transmembrane region" description="Helical" evidence="1">
    <location>
        <begin position="107"/>
        <end position="127"/>
    </location>
</feature>
<dbReference type="RefSeq" id="WP_125232053.1">
    <property type="nucleotide sequence ID" value="NZ_NPDQ01000002.1"/>
</dbReference>
<comment type="caution">
    <text evidence="2">The sequence shown here is derived from an EMBL/GenBank/DDBJ whole genome shotgun (WGS) entry which is preliminary data.</text>
</comment>
<dbReference type="AlphaFoldDB" id="A0A5F1Z9Y9"/>
<protein>
    <submittedName>
        <fullName evidence="2">Uncharacterized protein</fullName>
    </submittedName>
</protein>
<sequence length="130" mass="14985">MLTMFFLPGFTFPISTLYFNLRRGLIRKLIHLTLSITIYYAVANLFTFENQIKFITILAGLIGAFLFHLMTKFLLIKQIEIKHTILLGFISSLAFLPYEVWGKGSVLMGFALFSWTLINGIFINQLLKKI</sequence>
<keyword evidence="1" id="KW-0472">Membrane</keyword>
<keyword evidence="3" id="KW-1185">Reference proteome</keyword>
<reference evidence="2" key="1">
    <citation type="journal article" date="2019" name="PLoS Negl. Trop. Dis.">
        <title>Revisiting the worldwide diversity of Leptospira species in the environment.</title>
        <authorList>
            <person name="Vincent A.T."/>
            <person name="Schiettekatte O."/>
            <person name="Bourhy P."/>
            <person name="Veyrier F.J."/>
            <person name="Picardeau M."/>
        </authorList>
    </citation>
    <scope>NUCLEOTIDE SEQUENCE [LARGE SCALE GENOMIC DNA]</scope>
    <source>
        <strain evidence="2">201800277</strain>
    </source>
</reference>
<evidence type="ECO:0000256" key="1">
    <source>
        <dbReference type="SAM" id="Phobius"/>
    </source>
</evidence>
<feature type="transmembrane region" description="Helical" evidence="1">
    <location>
        <begin position="29"/>
        <end position="48"/>
    </location>
</feature>
<name>A0A5F1Z9Y9_9LEPT</name>
<accession>A0A5F1Z9Y9</accession>
<evidence type="ECO:0000313" key="3">
    <source>
        <dbReference type="Proteomes" id="UP000297891"/>
    </source>
</evidence>
<proteinExistence type="predicted"/>
<gene>
    <name evidence="2" type="ORF">EHQ30_07480</name>
</gene>
<keyword evidence="1" id="KW-0812">Transmembrane</keyword>
<organism evidence="2 3">
    <name type="scientific">Leptospira brenneri</name>
    <dbReference type="NCBI Taxonomy" id="2023182"/>
    <lineage>
        <taxon>Bacteria</taxon>
        <taxon>Pseudomonadati</taxon>
        <taxon>Spirochaetota</taxon>
        <taxon>Spirochaetia</taxon>
        <taxon>Leptospirales</taxon>
        <taxon>Leptospiraceae</taxon>
        <taxon>Leptospira</taxon>
    </lineage>
</organism>
<evidence type="ECO:0000313" key="2">
    <source>
        <dbReference type="EMBL" id="TGK96435.1"/>
    </source>
</evidence>
<dbReference type="EMBL" id="RQFP01000001">
    <property type="protein sequence ID" value="TGK96435.1"/>
    <property type="molecule type" value="Genomic_DNA"/>
</dbReference>
<dbReference type="OrthoDB" id="9848344at2"/>
<feature type="transmembrane region" description="Helical" evidence="1">
    <location>
        <begin position="84"/>
        <end position="101"/>
    </location>
</feature>
<feature type="transmembrane region" description="Helical" evidence="1">
    <location>
        <begin position="54"/>
        <end position="75"/>
    </location>
</feature>
<dbReference type="Proteomes" id="UP000297891">
    <property type="component" value="Unassembled WGS sequence"/>
</dbReference>
<keyword evidence="1" id="KW-1133">Transmembrane helix</keyword>